<dbReference type="PANTHER" id="PTHR33375">
    <property type="entry name" value="CHROMOSOME-PARTITIONING PROTEIN PARB-RELATED"/>
    <property type="match status" value="1"/>
</dbReference>
<dbReference type="InterPro" id="IPR004437">
    <property type="entry name" value="ParB/RepB/Spo0J"/>
</dbReference>
<dbReference type="NCBIfam" id="TIGR00180">
    <property type="entry name" value="parB_part"/>
    <property type="match status" value="1"/>
</dbReference>
<dbReference type="GO" id="GO:0003677">
    <property type="term" value="F:DNA binding"/>
    <property type="evidence" value="ECO:0007669"/>
    <property type="project" value="InterPro"/>
</dbReference>
<dbReference type="GO" id="GO:0007059">
    <property type="term" value="P:chromosome segregation"/>
    <property type="evidence" value="ECO:0007669"/>
    <property type="project" value="TreeGrafter"/>
</dbReference>
<comment type="caution">
    <text evidence="3">The sequence shown here is derived from an EMBL/GenBank/DDBJ whole genome shotgun (WGS) entry which is preliminary data.</text>
</comment>
<dbReference type="InterPro" id="IPR050336">
    <property type="entry name" value="Chromosome_partition/occlusion"/>
</dbReference>
<dbReference type="OrthoDB" id="9771505at2"/>
<dbReference type="PANTHER" id="PTHR33375:SF1">
    <property type="entry name" value="CHROMOSOME-PARTITIONING PROTEIN PARB-RELATED"/>
    <property type="match status" value="1"/>
</dbReference>
<dbReference type="AlphaFoldDB" id="A0A371AUL1"/>
<dbReference type="Gene3D" id="3.90.1530.30">
    <property type="match status" value="1"/>
</dbReference>
<name>A0A371AUL1_9FIRM</name>
<sequence length="299" mass="34008">MSKRNLGEKIKLTSYDDMFGADEATSSPVDLKLEGQIVDVPLEELHTFENHPFRVVDDESMEEMVDSIKEYGVLVPAIARPRAEGGYELISGHRRHHASKIAGKDTMPVIIRDCDNDEATVIMVDANIQREDILISEKAKAYRMKYDAMKHQGAAGGNSLKEISEQAGDSMKTIQRLICVADLDENLLKLLDAKKLGIRQGVDLSFLEKEKQEVVYKIIIDLGVSLSWEDSTRIKEAGKKGYLNEDYMRDILTHDKPKVRKVVFNQKKLDDYFEPNMSSEEFEELIVRLLDEWKQKGEG</sequence>
<dbReference type="Proteomes" id="UP000255036">
    <property type="component" value="Unassembled WGS sequence"/>
</dbReference>
<reference evidence="3 4" key="1">
    <citation type="submission" date="2018-07" db="EMBL/GenBank/DDBJ databases">
        <title>Anaerosacharophilus polymeroproducens gen. nov. sp. nov., an anaerobic bacterium isolated from salt field.</title>
        <authorList>
            <person name="Kim W."/>
            <person name="Yang S.-H."/>
            <person name="Oh J."/>
            <person name="Lee J.-H."/>
            <person name="Kwon K.K."/>
        </authorList>
    </citation>
    <scope>NUCLEOTIDE SEQUENCE [LARGE SCALE GENOMIC DNA]</scope>
    <source>
        <strain evidence="3 4">MCWD5</strain>
    </source>
</reference>
<evidence type="ECO:0000256" key="1">
    <source>
        <dbReference type="ARBA" id="ARBA00006295"/>
    </source>
</evidence>
<dbReference type="CDD" id="cd16407">
    <property type="entry name" value="ParB_N_like"/>
    <property type="match status" value="1"/>
</dbReference>
<accession>A0A371AUL1</accession>
<protein>
    <submittedName>
        <fullName evidence="3">ParB/RepB/Spo0J family partition protein</fullName>
    </submittedName>
</protein>
<dbReference type="InterPro" id="IPR003115">
    <property type="entry name" value="ParB_N"/>
</dbReference>
<dbReference type="Gene3D" id="1.10.10.2830">
    <property type="match status" value="1"/>
</dbReference>
<dbReference type="SUPFAM" id="SSF109709">
    <property type="entry name" value="KorB DNA-binding domain-like"/>
    <property type="match status" value="1"/>
</dbReference>
<evidence type="ECO:0000313" key="4">
    <source>
        <dbReference type="Proteomes" id="UP000255036"/>
    </source>
</evidence>
<evidence type="ECO:0000313" key="3">
    <source>
        <dbReference type="EMBL" id="RDU23241.1"/>
    </source>
</evidence>
<dbReference type="SMART" id="SM00470">
    <property type="entry name" value="ParB"/>
    <property type="match status" value="1"/>
</dbReference>
<organism evidence="3 4">
    <name type="scientific">Anaerosacchariphilus polymeriproducens</name>
    <dbReference type="NCBI Taxonomy" id="1812858"/>
    <lineage>
        <taxon>Bacteria</taxon>
        <taxon>Bacillati</taxon>
        <taxon>Bacillota</taxon>
        <taxon>Clostridia</taxon>
        <taxon>Lachnospirales</taxon>
        <taxon>Lachnospiraceae</taxon>
        <taxon>Anaerosacchariphilus</taxon>
    </lineage>
</organism>
<dbReference type="Pfam" id="PF02195">
    <property type="entry name" value="ParB_N"/>
    <property type="match status" value="1"/>
</dbReference>
<evidence type="ECO:0000259" key="2">
    <source>
        <dbReference type="SMART" id="SM00470"/>
    </source>
</evidence>
<keyword evidence="4" id="KW-1185">Reference proteome</keyword>
<dbReference type="InterPro" id="IPR036086">
    <property type="entry name" value="ParB/Sulfiredoxin_sf"/>
</dbReference>
<dbReference type="RefSeq" id="WP_115482185.1">
    <property type="nucleotide sequence ID" value="NZ_QRCT01000032.1"/>
</dbReference>
<dbReference type="EMBL" id="QRCT01000032">
    <property type="protein sequence ID" value="RDU23241.1"/>
    <property type="molecule type" value="Genomic_DNA"/>
</dbReference>
<dbReference type="SUPFAM" id="SSF110849">
    <property type="entry name" value="ParB/Sulfiredoxin"/>
    <property type="match status" value="1"/>
</dbReference>
<comment type="similarity">
    <text evidence="1">Belongs to the ParB family.</text>
</comment>
<gene>
    <name evidence="3" type="ORF">DWV06_10720</name>
</gene>
<feature type="domain" description="ParB-like N-terminal" evidence="2">
    <location>
        <begin position="38"/>
        <end position="128"/>
    </location>
</feature>
<proteinExistence type="inferred from homology"/>
<dbReference type="GO" id="GO:0005694">
    <property type="term" value="C:chromosome"/>
    <property type="evidence" value="ECO:0007669"/>
    <property type="project" value="TreeGrafter"/>
</dbReference>